<feature type="region of interest" description="Disordered" evidence="1">
    <location>
        <begin position="1"/>
        <end position="23"/>
    </location>
</feature>
<evidence type="ECO:0000313" key="2">
    <source>
        <dbReference type="EMBL" id="PVW13198.1"/>
    </source>
</evidence>
<dbReference type="EMBL" id="QEHR01000010">
    <property type="protein sequence ID" value="PVW13198.1"/>
    <property type="molecule type" value="Genomic_DNA"/>
</dbReference>
<dbReference type="Proteomes" id="UP000245962">
    <property type="component" value="Unassembled WGS sequence"/>
</dbReference>
<dbReference type="AlphaFoldDB" id="A0A2U0HWI7"/>
<protein>
    <submittedName>
        <fullName evidence="2">Uncharacterized protein</fullName>
    </submittedName>
</protein>
<name>A0A2U0HWI7_9FLAO</name>
<organism evidence="2 3">
    <name type="scientific">Marixanthomonas spongiae</name>
    <dbReference type="NCBI Taxonomy" id="2174845"/>
    <lineage>
        <taxon>Bacteria</taxon>
        <taxon>Pseudomonadati</taxon>
        <taxon>Bacteroidota</taxon>
        <taxon>Flavobacteriia</taxon>
        <taxon>Flavobacteriales</taxon>
        <taxon>Flavobacteriaceae</taxon>
        <taxon>Marixanthomonas</taxon>
    </lineage>
</organism>
<sequence length="139" mass="15654">MAQEPKENINLPETPDPEKVPRDISLYQPVPVLRLTFKVTEEGYQLVSTDRILGAPSTAIVQDRPLRITAFGKQNEPLKTVSKPNPLEVRTAGTDRAGFARLDEATVTVFFDKPDQLGSVRIQLFENNEPVYEQTFEVQ</sequence>
<comment type="caution">
    <text evidence="2">The sequence shown here is derived from an EMBL/GenBank/DDBJ whole genome shotgun (WGS) entry which is preliminary data.</text>
</comment>
<evidence type="ECO:0000313" key="3">
    <source>
        <dbReference type="Proteomes" id="UP000245962"/>
    </source>
</evidence>
<reference evidence="2 3" key="1">
    <citation type="submission" date="2018-04" db="EMBL/GenBank/DDBJ databases">
        <title>Marixanthomonas spongiae HN-E44 sp. nov., isolated from a marine sponge.</title>
        <authorList>
            <person name="Luo L."/>
            <person name="Zhuang L."/>
        </authorList>
    </citation>
    <scope>NUCLEOTIDE SEQUENCE [LARGE SCALE GENOMIC DNA]</scope>
    <source>
        <strain evidence="2 3">HN-E44</strain>
    </source>
</reference>
<evidence type="ECO:0000256" key="1">
    <source>
        <dbReference type="SAM" id="MobiDB-lite"/>
    </source>
</evidence>
<keyword evidence="3" id="KW-1185">Reference proteome</keyword>
<accession>A0A2U0HWI7</accession>
<gene>
    <name evidence="2" type="ORF">DDV96_13910</name>
</gene>
<proteinExistence type="predicted"/>